<feature type="transmembrane region" description="Helical" evidence="7">
    <location>
        <begin position="12"/>
        <end position="35"/>
    </location>
</feature>
<keyword evidence="2" id="KW-0813">Transport</keyword>
<evidence type="ECO:0000256" key="1">
    <source>
        <dbReference type="ARBA" id="ARBA00004651"/>
    </source>
</evidence>
<dbReference type="PANTHER" id="PTHR23517:SF2">
    <property type="entry name" value="MULTIDRUG RESISTANCE PROTEIN MDTH"/>
    <property type="match status" value="1"/>
</dbReference>
<accession>A0A1K0GNH5</accession>
<evidence type="ECO:0000256" key="6">
    <source>
        <dbReference type="ARBA" id="ARBA00023136"/>
    </source>
</evidence>
<dbReference type="AlphaFoldDB" id="A0A1K0GNH5"/>
<comment type="subcellular location">
    <subcellularLocation>
        <location evidence="1">Cell membrane</location>
        <topology evidence="1">Multi-pass membrane protein</topology>
    </subcellularLocation>
</comment>
<dbReference type="EMBL" id="MEIA01000207">
    <property type="protein sequence ID" value="OJF12628.1"/>
    <property type="molecule type" value="Genomic_DNA"/>
</dbReference>
<reference evidence="8 9" key="1">
    <citation type="submission" date="2016-09" db="EMBL/GenBank/DDBJ databases">
        <title>Couchioplanes caeruleus draft genome sequence.</title>
        <authorList>
            <person name="Sheehan J."/>
            <person name="Caffrey P."/>
        </authorList>
    </citation>
    <scope>NUCLEOTIDE SEQUENCE [LARGE SCALE GENOMIC DNA]</scope>
    <source>
        <strain evidence="8 9">DSM 43634</strain>
    </source>
</reference>
<protein>
    <submittedName>
        <fullName evidence="8">MFS transporter</fullName>
    </submittedName>
</protein>
<feature type="transmembrane region" description="Helical" evidence="7">
    <location>
        <begin position="140"/>
        <end position="159"/>
    </location>
</feature>
<dbReference type="InterPro" id="IPR036259">
    <property type="entry name" value="MFS_trans_sf"/>
</dbReference>
<evidence type="ECO:0000256" key="2">
    <source>
        <dbReference type="ARBA" id="ARBA00022448"/>
    </source>
</evidence>
<keyword evidence="3" id="KW-1003">Cell membrane</keyword>
<dbReference type="Proteomes" id="UP000182486">
    <property type="component" value="Unassembled WGS sequence"/>
</dbReference>
<keyword evidence="6 7" id="KW-0472">Membrane</keyword>
<evidence type="ECO:0000256" key="5">
    <source>
        <dbReference type="ARBA" id="ARBA00022989"/>
    </source>
</evidence>
<feature type="transmembrane region" description="Helical" evidence="7">
    <location>
        <begin position="78"/>
        <end position="105"/>
    </location>
</feature>
<name>A0A1K0GNH5_9ACTN</name>
<evidence type="ECO:0000256" key="3">
    <source>
        <dbReference type="ARBA" id="ARBA00022475"/>
    </source>
</evidence>
<feature type="transmembrane region" description="Helical" evidence="7">
    <location>
        <begin position="209"/>
        <end position="234"/>
    </location>
</feature>
<dbReference type="Pfam" id="PF07690">
    <property type="entry name" value="MFS_1"/>
    <property type="match status" value="1"/>
</dbReference>
<evidence type="ECO:0000256" key="4">
    <source>
        <dbReference type="ARBA" id="ARBA00022692"/>
    </source>
</evidence>
<proteinExistence type="predicted"/>
<dbReference type="Gene3D" id="1.20.1250.20">
    <property type="entry name" value="MFS general substrate transporter like domains"/>
    <property type="match status" value="1"/>
</dbReference>
<dbReference type="InterPro" id="IPR050171">
    <property type="entry name" value="MFS_Transporters"/>
</dbReference>
<feature type="transmembrane region" description="Helical" evidence="7">
    <location>
        <begin position="240"/>
        <end position="261"/>
    </location>
</feature>
<feature type="transmembrane region" description="Helical" evidence="7">
    <location>
        <begin position="47"/>
        <end position="66"/>
    </location>
</feature>
<dbReference type="GO" id="GO:0022857">
    <property type="term" value="F:transmembrane transporter activity"/>
    <property type="evidence" value="ECO:0007669"/>
    <property type="project" value="InterPro"/>
</dbReference>
<evidence type="ECO:0000256" key="7">
    <source>
        <dbReference type="SAM" id="Phobius"/>
    </source>
</evidence>
<sequence length="416" mass="42663">MRGIPEPGPVRLLAVSTLVNTFGNGLWMVVSALYLTRSVGLSIGQTGLALTITALVSLVVSTPLGYLTDRVGPRGMLVGGLGAMAVGTAALTLVDSFVSFLLVAVPTAVFEAAQRAAKGAVIAGAVPLERRVYTRAYLRSLTNIGISGGAAVAGLGLAVDTRAAYLTLILIDATTYLLAAGILSRLAPIPAVPAPATGPRLIALRDRPFLAFVVLDGLMATHFGLFEVALPLWVAHRTDAPRWVIAALFLVNTTAVVLLQVRAARGTDDLAGAAAASRRAGFALLAGCGLFALSGTATGAVTVALLMAGAALHVGGELWHAAAGWSISFGLAPADAHGQYQGAYAMGMQLGRIVAPLVVTSLALGGGTPGWLLLGAAFATIGCLVPPVVRWARRMHPHRSEPVAQRQEQAESKAAP</sequence>
<dbReference type="InterPro" id="IPR011701">
    <property type="entry name" value="MFS"/>
</dbReference>
<keyword evidence="5 7" id="KW-1133">Transmembrane helix</keyword>
<keyword evidence="9" id="KW-1185">Reference proteome</keyword>
<feature type="transmembrane region" description="Helical" evidence="7">
    <location>
        <begin position="282"/>
        <end position="312"/>
    </location>
</feature>
<dbReference type="PANTHER" id="PTHR23517">
    <property type="entry name" value="RESISTANCE PROTEIN MDTM, PUTATIVE-RELATED-RELATED"/>
    <property type="match status" value="1"/>
</dbReference>
<keyword evidence="4 7" id="KW-0812">Transmembrane</keyword>
<comment type="caution">
    <text evidence="8">The sequence shown here is derived from an EMBL/GenBank/DDBJ whole genome shotgun (WGS) entry which is preliminary data.</text>
</comment>
<organism evidence="8 9">
    <name type="scientific">Couchioplanes caeruleus subsp. caeruleus</name>
    <dbReference type="NCBI Taxonomy" id="56427"/>
    <lineage>
        <taxon>Bacteria</taxon>
        <taxon>Bacillati</taxon>
        <taxon>Actinomycetota</taxon>
        <taxon>Actinomycetes</taxon>
        <taxon>Micromonosporales</taxon>
        <taxon>Micromonosporaceae</taxon>
        <taxon>Couchioplanes</taxon>
    </lineage>
</organism>
<feature type="transmembrane region" description="Helical" evidence="7">
    <location>
        <begin position="370"/>
        <end position="389"/>
    </location>
</feature>
<evidence type="ECO:0000313" key="9">
    <source>
        <dbReference type="Proteomes" id="UP000182486"/>
    </source>
</evidence>
<gene>
    <name evidence="8" type="ORF">BG844_19530</name>
</gene>
<dbReference type="SUPFAM" id="SSF103473">
    <property type="entry name" value="MFS general substrate transporter"/>
    <property type="match status" value="1"/>
</dbReference>
<evidence type="ECO:0000313" key="8">
    <source>
        <dbReference type="EMBL" id="OJF12628.1"/>
    </source>
</evidence>
<feature type="transmembrane region" description="Helical" evidence="7">
    <location>
        <begin position="165"/>
        <end position="188"/>
    </location>
</feature>
<dbReference type="GO" id="GO:0005886">
    <property type="term" value="C:plasma membrane"/>
    <property type="evidence" value="ECO:0007669"/>
    <property type="project" value="UniProtKB-SubCell"/>
</dbReference>